<evidence type="ECO:0000313" key="15">
    <source>
        <dbReference type="Proteomes" id="UP001497623"/>
    </source>
</evidence>
<evidence type="ECO:0000256" key="8">
    <source>
        <dbReference type="ARBA" id="ARBA00023228"/>
    </source>
</evidence>
<dbReference type="Gene3D" id="2.40.160.110">
    <property type="match status" value="1"/>
</dbReference>
<comment type="subcellular location">
    <subcellularLocation>
        <location evidence="1">Cell membrane</location>
        <topology evidence="1">Single-pass type I membrane protein</topology>
    </subcellularLocation>
    <subcellularLocation>
        <location evidence="9">Membrane</location>
        <topology evidence="9">Single-pass type I membrane protein</topology>
    </subcellularLocation>
</comment>
<dbReference type="InterPro" id="IPR002000">
    <property type="entry name" value="Lysosome-assoc_membr_glycop"/>
</dbReference>
<dbReference type="GO" id="GO:0005886">
    <property type="term" value="C:plasma membrane"/>
    <property type="evidence" value="ECO:0007669"/>
    <property type="project" value="UniProtKB-SubCell"/>
</dbReference>
<evidence type="ECO:0000256" key="11">
    <source>
        <dbReference type="SAM" id="Phobius"/>
    </source>
</evidence>
<dbReference type="InterPro" id="IPR018134">
    <property type="entry name" value="LAMP_CS"/>
</dbReference>
<accession>A0AAV2PS46</accession>
<keyword evidence="6 9" id="KW-1015">Disulfide bond</keyword>
<keyword evidence="4 11" id="KW-1133">Transmembrane helix</keyword>
<feature type="chain" id="PRO_5043405041" description="Lysosome-associated membrane glycoprotein 2-like transmembrane domain-containing protein" evidence="12">
    <location>
        <begin position="22"/>
        <end position="304"/>
    </location>
</feature>
<evidence type="ECO:0000256" key="6">
    <source>
        <dbReference type="ARBA" id="ARBA00023157"/>
    </source>
</evidence>
<dbReference type="EMBL" id="CAXKWB010000913">
    <property type="protein sequence ID" value="CAL4062788.1"/>
    <property type="molecule type" value="Genomic_DNA"/>
</dbReference>
<dbReference type="Pfam" id="PF21222">
    <property type="entry name" value="Lamp2_2nd"/>
    <property type="match status" value="1"/>
</dbReference>
<evidence type="ECO:0000256" key="5">
    <source>
        <dbReference type="ARBA" id="ARBA00023136"/>
    </source>
</evidence>
<evidence type="ECO:0000313" key="14">
    <source>
        <dbReference type="EMBL" id="CAL4062788.1"/>
    </source>
</evidence>
<evidence type="ECO:0000256" key="4">
    <source>
        <dbReference type="ARBA" id="ARBA00022989"/>
    </source>
</evidence>
<organism evidence="14 15">
    <name type="scientific">Meganyctiphanes norvegica</name>
    <name type="common">Northern krill</name>
    <name type="synonym">Thysanopoda norvegica</name>
    <dbReference type="NCBI Taxonomy" id="48144"/>
    <lineage>
        <taxon>Eukaryota</taxon>
        <taxon>Metazoa</taxon>
        <taxon>Ecdysozoa</taxon>
        <taxon>Arthropoda</taxon>
        <taxon>Crustacea</taxon>
        <taxon>Multicrustacea</taxon>
        <taxon>Malacostraca</taxon>
        <taxon>Eumalacostraca</taxon>
        <taxon>Eucarida</taxon>
        <taxon>Euphausiacea</taxon>
        <taxon>Euphausiidae</taxon>
        <taxon>Meganyctiphanes</taxon>
    </lineage>
</organism>
<keyword evidence="2 9" id="KW-0812">Transmembrane</keyword>
<dbReference type="Proteomes" id="UP001497623">
    <property type="component" value="Unassembled WGS sequence"/>
</dbReference>
<name>A0AAV2PS46_MEGNR</name>
<feature type="domain" description="Lysosome-associated membrane glycoprotein 2-like transmembrane" evidence="13">
    <location>
        <begin position="271"/>
        <end position="302"/>
    </location>
</feature>
<feature type="region of interest" description="Disordered" evidence="10">
    <location>
        <begin position="25"/>
        <end position="82"/>
    </location>
</feature>
<sequence length="304" mass="32254">MARFTQSFALLLLVLGTFVNSQNTNGQITDIPTDPPQTPAPAPPKPTNKPTEAPTEAPTAAPTDPPTEPPTEAPTPAPTPAPAPMNDYFYNITENNVTCVMIDGDFSFMISVALDANNTKEGKVVIPKHGAAVTGTCNGTDGSQSITLTWGKSNSAALEFTMAKSMWNISSFTADLVLDGGDFTNTSLAGKKMSLVVDIDFSPSEVAVNHSYHCFSKLDSDVDATIDGKKYDQKIVADMDGMQIQAFNMIANEPDFVDATHCTADETSDIVPIAVGCALAGLVVIVLIAYLVGRRRRSAAYQSV</sequence>
<keyword evidence="8" id="KW-0458">Lysosome</keyword>
<evidence type="ECO:0000256" key="9">
    <source>
        <dbReference type="PROSITE-ProRule" id="PRU00740"/>
    </source>
</evidence>
<evidence type="ECO:0000256" key="10">
    <source>
        <dbReference type="SAM" id="MobiDB-lite"/>
    </source>
</evidence>
<comment type="caution">
    <text evidence="14">The sequence shown here is derived from an EMBL/GenBank/DDBJ whole genome shotgun (WGS) entry which is preliminary data.</text>
</comment>
<evidence type="ECO:0000256" key="2">
    <source>
        <dbReference type="ARBA" id="ARBA00022692"/>
    </source>
</evidence>
<keyword evidence="15" id="KW-1185">Reference proteome</keyword>
<gene>
    <name evidence="14" type="ORF">MNOR_LOCUS2845</name>
</gene>
<keyword evidence="3 12" id="KW-0732">Signal</keyword>
<feature type="compositionally biased region" description="Low complexity" evidence="10">
    <location>
        <begin position="48"/>
        <end position="62"/>
    </location>
</feature>
<comment type="caution">
    <text evidence="9">Lacks conserved residue(s) required for the propagation of feature annotation.</text>
</comment>
<comment type="similarity">
    <text evidence="9">Belongs to the LAMP family.</text>
</comment>
<proteinExistence type="inferred from homology"/>
<feature type="compositionally biased region" description="Pro residues" evidence="10">
    <location>
        <begin position="63"/>
        <end position="82"/>
    </location>
</feature>
<dbReference type="PROSITE" id="PS51407">
    <property type="entry name" value="LAMP_3"/>
    <property type="match status" value="1"/>
</dbReference>
<dbReference type="GO" id="GO:0031902">
    <property type="term" value="C:late endosome membrane"/>
    <property type="evidence" value="ECO:0007669"/>
    <property type="project" value="TreeGrafter"/>
</dbReference>
<dbReference type="PANTHER" id="PTHR11506">
    <property type="entry name" value="LYSOSOME-ASSOCIATED MEMBRANE GLYCOPROTEIN"/>
    <property type="match status" value="1"/>
</dbReference>
<keyword evidence="7" id="KW-0325">Glycoprotein</keyword>
<evidence type="ECO:0000259" key="13">
    <source>
        <dbReference type="Pfam" id="PF21222"/>
    </source>
</evidence>
<evidence type="ECO:0000256" key="1">
    <source>
        <dbReference type="ARBA" id="ARBA00004251"/>
    </source>
</evidence>
<keyword evidence="5 9" id="KW-0472">Membrane</keyword>
<dbReference type="AlphaFoldDB" id="A0AAV2PS46"/>
<dbReference type="PRINTS" id="PR00336">
    <property type="entry name" value="LYSASSOCTDMP"/>
</dbReference>
<dbReference type="PANTHER" id="PTHR11506:SF35">
    <property type="entry name" value="LYSOSOME-ASSOCIATED MEMBRANE GLYCOPROTEIN 5"/>
    <property type="match status" value="1"/>
</dbReference>
<feature type="transmembrane region" description="Helical" evidence="11">
    <location>
        <begin position="270"/>
        <end position="292"/>
    </location>
</feature>
<dbReference type="CDD" id="cd12087">
    <property type="entry name" value="TM_EGFR-like"/>
    <property type="match status" value="1"/>
</dbReference>
<dbReference type="GO" id="GO:0072594">
    <property type="term" value="P:establishment of protein localization to organelle"/>
    <property type="evidence" value="ECO:0007669"/>
    <property type="project" value="TreeGrafter"/>
</dbReference>
<dbReference type="GO" id="GO:0005765">
    <property type="term" value="C:lysosomal membrane"/>
    <property type="evidence" value="ECO:0007669"/>
    <property type="project" value="TreeGrafter"/>
</dbReference>
<reference evidence="14 15" key="1">
    <citation type="submission" date="2024-05" db="EMBL/GenBank/DDBJ databases">
        <authorList>
            <person name="Wallberg A."/>
        </authorList>
    </citation>
    <scope>NUCLEOTIDE SEQUENCE [LARGE SCALE GENOMIC DNA]</scope>
</reference>
<dbReference type="PROSITE" id="PS00311">
    <property type="entry name" value="LAMP_2"/>
    <property type="match status" value="1"/>
</dbReference>
<feature type="disulfide bond" evidence="9">
    <location>
        <begin position="99"/>
        <end position="137"/>
    </location>
</feature>
<evidence type="ECO:0000256" key="12">
    <source>
        <dbReference type="SAM" id="SignalP"/>
    </source>
</evidence>
<feature type="compositionally biased region" description="Pro residues" evidence="10">
    <location>
        <begin position="33"/>
        <end position="47"/>
    </location>
</feature>
<protein>
    <recommendedName>
        <fullName evidence="13">Lysosome-associated membrane glycoprotein 2-like transmembrane domain-containing protein</fullName>
    </recommendedName>
</protein>
<dbReference type="InterPro" id="IPR048524">
    <property type="entry name" value="Lamp2-like_TM"/>
</dbReference>
<evidence type="ECO:0000256" key="3">
    <source>
        <dbReference type="ARBA" id="ARBA00022729"/>
    </source>
</evidence>
<feature type="signal peptide" evidence="12">
    <location>
        <begin position="1"/>
        <end position="21"/>
    </location>
</feature>
<evidence type="ECO:0000256" key="7">
    <source>
        <dbReference type="ARBA" id="ARBA00023180"/>
    </source>
</evidence>